<evidence type="ECO:0000256" key="1">
    <source>
        <dbReference type="ARBA" id="ARBA00004202"/>
    </source>
</evidence>
<dbReference type="Proteomes" id="UP000588491">
    <property type="component" value="Unassembled WGS sequence"/>
</dbReference>
<accession>A0A7Y0KB98</accession>
<keyword evidence="4 8" id="KW-0808">Transferase</keyword>
<evidence type="ECO:0000256" key="3">
    <source>
        <dbReference type="ARBA" id="ARBA00022475"/>
    </source>
</evidence>
<evidence type="ECO:0000313" key="8">
    <source>
        <dbReference type="EMBL" id="NMO79272.1"/>
    </source>
</evidence>
<comment type="caution">
    <text evidence="8">The sequence shown here is derived from an EMBL/GenBank/DDBJ whole genome shotgun (WGS) entry which is preliminary data.</text>
</comment>
<keyword evidence="9" id="KW-1185">Reference proteome</keyword>
<evidence type="ECO:0000256" key="6">
    <source>
        <dbReference type="ARBA" id="ARBA00023136"/>
    </source>
</evidence>
<dbReference type="SUPFAM" id="SSF53756">
    <property type="entry name" value="UDP-Glycosyltransferase/glycogen phosphorylase"/>
    <property type="match status" value="2"/>
</dbReference>
<dbReference type="Gene3D" id="3.40.50.12580">
    <property type="match status" value="1"/>
</dbReference>
<feature type="domain" description="Glycosyl transferase family 1" evidence="7">
    <location>
        <begin position="670"/>
        <end position="812"/>
    </location>
</feature>
<keyword evidence="6" id="KW-0472">Membrane</keyword>
<evidence type="ECO:0000259" key="7">
    <source>
        <dbReference type="Pfam" id="PF00534"/>
    </source>
</evidence>
<dbReference type="InterPro" id="IPR001296">
    <property type="entry name" value="Glyco_trans_1"/>
</dbReference>
<dbReference type="Pfam" id="PF00534">
    <property type="entry name" value="Glycos_transf_1"/>
    <property type="match status" value="1"/>
</dbReference>
<gene>
    <name evidence="8" type="ORF">HHU08_20165</name>
</gene>
<dbReference type="GO" id="GO:0005886">
    <property type="term" value="C:plasma membrane"/>
    <property type="evidence" value="ECO:0007669"/>
    <property type="project" value="UniProtKB-SubCell"/>
</dbReference>
<protein>
    <submittedName>
        <fullName evidence="8">Glycosyltransferase</fullName>
    </submittedName>
</protein>
<comment type="subcellular location">
    <subcellularLocation>
        <location evidence="1">Cell membrane</location>
        <topology evidence="1">Peripheral membrane protein</topology>
    </subcellularLocation>
</comment>
<comment type="similarity">
    <text evidence="2">Belongs to the CDP-glycerol glycerophosphotransferase family.</text>
</comment>
<dbReference type="CDD" id="cd03811">
    <property type="entry name" value="GT4_GT28_WabH-like"/>
    <property type="match status" value="1"/>
</dbReference>
<name>A0A7Y0KB98_9BACI</name>
<dbReference type="GO" id="GO:0047355">
    <property type="term" value="F:CDP-glycerol glycerophosphotransferase activity"/>
    <property type="evidence" value="ECO:0007669"/>
    <property type="project" value="InterPro"/>
</dbReference>
<sequence>MIEKKELIVRKNRDISTNTEKMYFTNKSFSQVVDYTNYYEILEVRDNTIFYESFHGKNMTCNPYAIFKTLIKDPRFSDFHHVWALNNLNDCPKEYLNLPNVEFVRVNSEEYLQYLASCKYLINNTSFPPYFIKKEGQIYVNTWHGTPLKTLGKDMEGSLGQHKNLMRNFLHTDYLVSPNKFTIDKIIDSHDLRGIYNGQIIESGYPRIDLVKEDNNVLANKLNIKTDKKVILYAPTWRGEVGNVSGEINKIIRDMRKLKSVLGKEYVILLKVHTLMQKYIKQNKLDFDVVPDKIDSNELFSDVDILVTDYSSIFFDFLATKKPVIFYAYDREEYERDRGFYLNLDDMPGAICSTIESVIKEIKNASNYQDVFNEKLDKCINEFLYLEDGASTQRVIDTVFFENKQHTYSVKNDKKTIVMYCGGFLNNGVTTSAVNLMNNIDYERYNVIVADKSEFDEESSKNFMKLNNHVKKLYRVGSMNVSLNELESQNQLFAYAAEQFYKKGPMNYLEEDIITMYKREFKRMFGTVDIDIAIDFSGYVKFWSILFAANDISKKAIFQHNDMMEEYDKIVDNEYKHKENLSVIFPLYNKYDHVIAVSKHTRNKNKAGLSHLVVNSDQKMVYVHNSINYQYVLNAIASVEKVQVNNKEYYIEKNGDINQILDGNAIKVPDTSKFNFVTMGRMSPEKDQIKLIKAFAEFHKEYKDTELYIIGTGELEEEIRSTIKSFGLNDQIHLVGQLDNPFPLIQDCDCFVLSSNHEGQPMVLLECLILNKPIVATDIPGNRSVLENGYGELVENSIEGLVQGLKKMREVKPTFKKFDYVEYNKSAMEMFYSYIQV</sequence>
<dbReference type="Pfam" id="PF04464">
    <property type="entry name" value="Glyphos_transf"/>
    <property type="match status" value="1"/>
</dbReference>
<dbReference type="GO" id="GO:0016757">
    <property type="term" value="F:glycosyltransferase activity"/>
    <property type="evidence" value="ECO:0007669"/>
    <property type="project" value="InterPro"/>
</dbReference>
<evidence type="ECO:0000256" key="5">
    <source>
        <dbReference type="ARBA" id="ARBA00022944"/>
    </source>
</evidence>
<organism evidence="8 9">
    <name type="scientific">Niallia alba</name>
    <dbReference type="NCBI Taxonomy" id="2729105"/>
    <lineage>
        <taxon>Bacteria</taxon>
        <taxon>Bacillati</taxon>
        <taxon>Bacillota</taxon>
        <taxon>Bacilli</taxon>
        <taxon>Bacillales</taxon>
        <taxon>Bacillaceae</taxon>
        <taxon>Niallia</taxon>
    </lineage>
</organism>
<dbReference type="PANTHER" id="PTHR37316">
    <property type="entry name" value="TEICHOIC ACID GLYCEROL-PHOSPHATE PRIMASE"/>
    <property type="match status" value="1"/>
</dbReference>
<dbReference type="InterPro" id="IPR051612">
    <property type="entry name" value="Teichoic_Acid_Biosynth"/>
</dbReference>
<dbReference type="InterPro" id="IPR043149">
    <property type="entry name" value="TagF_N"/>
</dbReference>
<keyword evidence="5" id="KW-0777">Teichoic acid biosynthesis</keyword>
<dbReference type="GO" id="GO:0019350">
    <property type="term" value="P:teichoic acid biosynthetic process"/>
    <property type="evidence" value="ECO:0007669"/>
    <property type="project" value="UniProtKB-KW"/>
</dbReference>
<proteinExistence type="inferred from homology"/>
<evidence type="ECO:0000256" key="2">
    <source>
        <dbReference type="ARBA" id="ARBA00010488"/>
    </source>
</evidence>
<keyword evidence="3" id="KW-1003">Cell membrane</keyword>
<reference evidence="8 9" key="1">
    <citation type="submission" date="2020-04" db="EMBL/GenBank/DDBJ databases">
        <title>Bacillus sp. UniB3 isolated from commercial digestive syrup.</title>
        <authorList>
            <person name="Thorat V."/>
            <person name="Kirdat K."/>
            <person name="Tiwarekar B."/>
            <person name="Yadav A."/>
        </authorList>
    </citation>
    <scope>NUCLEOTIDE SEQUENCE [LARGE SCALE GENOMIC DNA]</scope>
    <source>
        <strain evidence="8 9">UniB3</strain>
    </source>
</reference>
<evidence type="ECO:0000256" key="4">
    <source>
        <dbReference type="ARBA" id="ARBA00022679"/>
    </source>
</evidence>
<dbReference type="Gene3D" id="3.40.50.11820">
    <property type="match status" value="1"/>
</dbReference>
<dbReference type="PANTHER" id="PTHR37316:SF3">
    <property type="entry name" value="TEICHOIC ACID GLYCEROL-PHOSPHATE TRANSFERASE"/>
    <property type="match status" value="1"/>
</dbReference>
<dbReference type="InterPro" id="IPR043148">
    <property type="entry name" value="TagF_C"/>
</dbReference>
<dbReference type="InterPro" id="IPR007554">
    <property type="entry name" value="Glycerophosphate_synth"/>
</dbReference>
<evidence type="ECO:0000313" key="9">
    <source>
        <dbReference type="Proteomes" id="UP000588491"/>
    </source>
</evidence>
<dbReference type="AlphaFoldDB" id="A0A7Y0KB98"/>
<dbReference type="EMBL" id="JABBPK010000001">
    <property type="protein sequence ID" value="NMO79272.1"/>
    <property type="molecule type" value="Genomic_DNA"/>
</dbReference>
<dbReference type="Gene3D" id="3.40.50.2000">
    <property type="entry name" value="Glycogen Phosphorylase B"/>
    <property type="match status" value="2"/>
</dbReference>